<dbReference type="Pfam" id="PF03886">
    <property type="entry name" value="ABC_trans_aux"/>
    <property type="match status" value="1"/>
</dbReference>
<dbReference type="Proteomes" id="UP000315037">
    <property type="component" value="Unassembled WGS sequence"/>
</dbReference>
<organism evidence="2 3">
    <name type="scientific">Oecophyllibacter saccharovorans</name>
    <dbReference type="NCBI Taxonomy" id="2558360"/>
    <lineage>
        <taxon>Bacteria</taxon>
        <taxon>Pseudomonadati</taxon>
        <taxon>Pseudomonadota</taxon>
        <taxon>Alphaproteobacteria</taxon>
        <taxon>Acetobacterales</taxon>
        <taxon>Acetobacteraceae</taxon>
        <taxon>Oecophyllibacter</taxon>
    </lineage>
</organism>
<protein>
    <submittedName>
        <fullName evidence="2">Membrane integrity-associated transporter subunit PqiC</fullName>
    </submittedName>
</protein>
<dbReference type="AlphaFoldDB" id="A0A506UL54"/>
<dbReference type="Gene3D" id="3.40.50.10610">
    <property type="entry name" value="ABC-type transport auxiliary lipoprotein component"/>
    <property type="match status" value="1"/>
</dbReference>
<reference evidence="2 3" key="1">
    <citation type="submission" date="2019-03" db="EMBL/GenBank/DDBJ databases">
        <title>The complete genome sequence of Neokomagataea sp. Jb2 NBRC113641.</title>
        <authorList>
            <person name="Chua K.-O."/>
            <person name="Chan K.-G."/>
            <person name="See-Too W.-S."/>
        </authorList>
    </citation>
    <scope>NUCLEOTIDE SEQUENCE [LARGE SCALE GENOMIC DNA]</scope>
    <source>
        <strain evidence="2 3">Jb2</strain>
    </source>
</reference>
<evidence type="ECO:0000313" key="2">
    <source>
        <dbReference type="EMBL" id="TPW34087.1"/>
    </source>
</evidence>
<sequence length="278" mass="28953">MIEGVPERVWRLGAAAGEASGKERSAMSVKELARTGGIAGNGSRSGPGRRAGLLGALALTAALGGCGSTEPSYYGLVVAPGQPQPSLLVTLPQYRVIEVRMPSLPMRLDRDTIVMGSKDFKLNLARGTSWNEPPANLIGGTLVQDLQQRLPGSVVYLQDSAVTTPPQSYVDLSINQFESLPDGRPVITGILSIRKGGILPQPACSQLLRWSSPQPVSTAQALVAALSQGMGYVADQAIVALRGLNSCPSTGSTKPVSELQKALTQAVQVTTAASEPGN</sequence>
<dbReference type="EMBL" id="SORZ01000002">
    <property type="protein sequence ID" value="TPW34087.1"/>
    <property type="molecule type" value="Genomic_DNA"/>
</dbReference>
<evidence type="ECO:0000313" key="3">
    <source>
        <dbReference type="Proteomes" id="UP000315037"/>
    </source>
</evidence>
<gene>
    <name evidence="2" type="ORF">E3202_05980</name>
</gene>
<accession>A0A506UL54</accession>
<feature type="domain" description="ABC-type transport auxiliary lipoprotein component" evidence="1">
    <location>
        <begin position="83"/>
        <end position="236"/>
    </location>
</feature>
<dbReference type="SUPFAM" id="SSF159594">
    <property type="entry name" value="XCC0632-like"/>
    <property type="match status" value="1"/>
</dbReference>
<proteinExistence type="predicted"/>
<name>A0A506UL54_9PROT</name>
<comment type="caution">
    <text evidence="2">The sequence shown here is derived from an EMBL/GenBank/DDBJ whole genome shotgun (WGS) entry which is preliminary data.</text>
</comment>
<evidence type="ECO:0000259" key="1">
    <source>
        <dbReference type="Pfam" id="PF03886"/>
    </source>
</evidence>
<dbReference type="InterPro" id="IPR005586">
    <property type="entry name" value="ABC_trans_aux"/>
</dbReference>
<keyword evidence="3" id="KW-1185">Reference proteome</keyword>